<evidence type="ECO:0000313" key="2">
    <source>
        <dbReference type="EMBL" id="CAD6923457.1"/>
    </source>
</evidence>
<dbReference type="EMBL" id="CAJHJF010002060">
    <property type="protein sequence ID" value="CAD6923457.1"/>
    <property type="molecule type" value="Genomic_DNA"/>
</dbReference>
<keyword evidence="1" id="KW-0472">Membrane</keyword>
<dbReference type="Proteomes" id="UP000836404">
    <property type="component" value="Unassembled WGS sequence"/>
</dbReference>
<accession>A0A9N8LLL4</accession>
<name>A0A9N8LLL4_9BASI</name>
<dbReference type="AlphaFoldDB" id="A0A9N8LLL4"/>
<sequence>AAAVKRQSFSARRRREREIQLMIGFSAMFPSVSSGSVLPSPPGSRVARSA</sequence>
<protein>
    <submittedName>
        <fullName evidence="2">Uncharacterized protein</fullName>
    </submittedName>
</protein>
<keyword evidence="1" id="KW-1133">Transmembrane helix</keyword>
<proteinExistence type="predicted"/>
<reference evidence="2 3" key="1">
    <citation type="submission" date="2020-10" db="EMBL/GenBank/DDBJ databases">
        <authorList>
            <person name="Sedaghatjoo S."/>
        </authorList>
    </citation>
    <scope>NUCLEOTIDE SEQUENCE [LARGE SCALE GENOMIC DNA]</scope>
    <source>
        <strain evidence="2 3">LLFL</strain>
    </source>
</reference>
<evidence type="ECO:0000313" key="3">
    <source>
        <dbReference type="Proteomes" id="UP000836404"/>
    </source>
</evidence>
<feature type="non-terminal residue" evidence="2">
    <location>
        <position position="1"/>
    </location>
</feature>
<feature type="transmembrane region" description="Helical" evidence="1">
    <location>
        <begin position="21"/>
        <end position="38"/>
    </location>
</feature>
<gene>
    <name evidence="2" type="ORF">JKILLFL_G7964</name>
</gene>
<keyword evidence="3" id="KW-1185">Reference proteome</keyword>
<comment type="caution">
    <text evidence="2">The sequence shown here is derived from an EMBL/GenBank/DDBJ whole genome shotgun (WGS) entry which is preliminary data.</text>
</comment>
<organism evidence="2 3">
    <name type="scientific">Tilletia laevis</name>
    <dbReference type="NCBI Taxonomy" id="157183"/>
    <lineage>
        <taxon>Eukaryota</taxon>
        <taxon>Fungi</taxon>
        <taxon>Dikarya</taxon>
        <taxon>Basidiomycota</taxon>
        <taxon>Ustilaginomycotina</taxon>
        <taxon>Exobasidiomycetes</taxon>
        <taxon>Tilletiales</taxon>
        <taxon>Tilletiaceae</taxon>
        <taxon>Tilletia</taxon>
    </lineage>
</organism>
<keyword evidence="1" id="KW-0812">Transmembrane</keyword>
<evidence type="ECO:0000256" key="1">
    <source>
        <dbReference type="SAM" id="Phobius"/>
    </source>
</evidence>